<dbReference type="PROSITE" id="PS50110">
    <property type="entry name" value="RESPONSE_REGULATORY"/>
    <property type="match status" value="1"/>
</dbReference>
<comment type="caution">
    <text evidence="4">The sequence shown here is derived from an EMBL/GenBank/DDBJ whole genome shotgun (WGS) entry which is preliminary data.</text>
</comment>
<name>A0AA37MBA7_9HYPH</name>
<evidence type="ECO:0000313" key="4">
    <source>
        <dbReference type="EMBL" id="GJD79712.1"/>
    </source>
</evidence>
<dbReference type="RefSeq" id="WP_238303619.1">
    <property type="nucleotide sequence ID" value="NZ_BPQM01000069.1"/>
</dbReference>
<sequence length="153" mass="15851">MSFSSEPDAILVAEGDALIRMVMVDMLGDAGFAVTPAADAAAALAVLEARPEIRALIAGRTLAEVGDGIELVHRARDGWPHLAILITSGAASDLPPLIPAGVRILWKPFHYQVLAQVLAEEIRALGSPSAAPLLPEGSPTSPGAAPVHEPDRS</sequence>
<reference evidence="4" key="1">
    <citation type="journal article" date="2016" name="Front. Microbiol.">
        <title>Genome Sequence of the Piezophilic, Mesophilic Sulfate-Reducing Bacterium Desulfovibrio indicus J2T.</title>
        <authorList>
            <person name="Cao J."/>
            <person name="Maignien L."/>
            <person name="Shao Z."/>
            <person name="Alain K."/>
            <person name="Jebbar M."/>
        </authorList>
    </citation>
    <scope>NUCLEOTIDE SEQUENCE</scope>
    <source>
        <strain evidence="4">NBRC 103626</strain>
    </source>
</reference>
<keyword evidence="5" id="KW-1185">Reference proteome</keyword>
<dbReference type="SUPFAM" id="SSF52172">
    <property type="entry name" value="CheY-like"/>
    <property type="match status" value="1"/>
</dbReference>
<dbReference type="Gene3D" id="3.40.50.2300">
    <property type="match status" value="1"/>
</dbReference>
<evidence type="ECO:0000256" key="1">
    <source>
        <dbReference type="PROSITE-ProRule" id="PRU00169"/>
    </source>
</evidence>
<feature type="domain" description="Response regulatory" evidence="3">
    <location>
        <begin position="9"/>
        <end position="122"/>
    </location>
</feature>
<dbReference type="GO" id="GO:0000160">
    <property type="term" value="P:phosphorelay signal transduction system"/>
    <property type="evidence" value="ECO:0007669"/>
    <property type="project" value="InterPro"/>
</dbReference>
<organism evidence="4 5">
    <name type="scientific">Methylobacterium gregans</name>
    <dbReference type="NCBI Taxonomy" id="374424"/>
    <lineage>
        <taxon>Bacteria</taxon>
        <taxon>Pseudomonadati</taxon>
        <taxon>Pseudomonadota</taxon>
        <taxon>Alphaproteobacteria</taxon>
        <taxon>Hyphomicrobiales</taxon>
        <taxon>Methylobacteriaceae</taxon>
        <taxon>Methylobacterium</taxon>
    </lineage>
</organism>
<gene>
    <name evidence="4" type="ORF">NBEOAGPD_2941</name>
</gene>
<dbReference type="AlphaFoldDB" id="A0AA37MBA7"/>
<accession>A0AA37MBA7</accession>
<reference evidence="4" key="2">
    <citation type="submission" date="2021-08" db="EMBL/GenBank/DDBJ databases">
        <authorList>
            <person name="Tani A."/>
            <person name="Ola A."/>
            <person name="Ogura Y."/>
            <person name="Katsura K."/>
            <person name="Hayashi T."/>
        </authorList>
    </citation>
    <scope>NUCLEOTIDE SEQUENCE</scope>
    <source>
        <strain evidence="4">NBRC 103626</strain>
    </source>
</reference>
<dbReference type="InterPro" id="IPR011006">
    <property type="entry name" value="CheY-like_superfamily"/>
</dbReference>
<dbReference type="SMART" id="SM00448">
    <property type="entry name" value="REC"/>
    <property type="match status" value="1"/>
</dbReference>
<dbReference type="EMBL" id="BPQM01000069">
    <property type="protein sequence ID" value="GJD79712.1"/>
    <property type="molecule type" value="Genomic_DNA"/>
</dbReference>
<dbReference type="InterPro" id="IPR001789">
    <property type="entry name" value="Sig_transdc_resp-reg_receiver"/>
</dbReference>
<proteinExistence type="predicted"/>
<evidence type="ECO:0000313" key="5">
    <source>
        <dbReference type="Proteomes" id="UP001055108"/>
    </source>
</evidence>
<comment type="caution">
    <text evidence="1">Lacks conserved residue(s) required for the propagation of feature annotation.</text>
</comment>
<feature type="region of interest" description="Disordered" evidence="2">
    <location>
        <begin position="129"/>
        <end position="153"/>
    </location>
</feature>
<evidence type="ECO:0000256" key="2">
    <source>
        <dbReference type="SAM" id="MobiDB-lite"/>
    </source>
</evidence>
<evidence type="ECO:0000259" key="3">
    <source>
        <dbReference type="PROSITE" id="PS50110"/>
    </source>
</evidence>
<dbReference type="Proteomes" id="UP001055108">
    <property type="component" value="Unassembled WGS sequence"/>
</dbReference>
<protein>
    <recommendedName>
        <fullName evidence="3">Response regulatory domain-containing protein</fullName>
    </recommendedName>
</protein>